<keyword evidence="1" id="KW-1133">Transmembrane helix</keyword>
<organism evidence="2 3">
    <name type="scientific">Cylindrospermopsis raciborskii CENA303</name>
    <dbReference type="NCBI Taxonomy" id="1170769"/>
    <lineage>
        <taxon>Bacteria</taxon>
        <taxon>Bacillati</taxon>
        <taxon>Cyanobacteriota</taxon>
        <taxon>Cyanophyceae</taxon>
        <taxon>Nostocales</taxon>
        <taxon>Aphanizomenonaceae</taxon>
        <taxon>Cylindrospermopsis</taxon>
    </lineage>
</organism>
<dbReference type="Proteomes" id="UP000192997">
    <property type="component" value="Unassembled WGS sequence"/>
</dbReference>
<feature type="transmembrane region" description="Helical" evidence="1">
    <location>
        <begin position="65"/>
        <end position="86"/>
    </location>
</feature>
<dbReference type="EMBL" id="NBYN01000003">
    <property type="protein sequence ID" value="OSO97269.1"/>
    <property type="molecule type" value="Genomic_DNA"/>
</dbReference>
<feature type="transmembrane region" description="Helical" evidence="1">
    <location>
        <begin position="36"/>
        <end position="53"/>
    </location>
</feature>
<dbReference type="RefSeq" id="WP_061545513.1">
    <property type="nucleotide sequence ID" value="NZ_NBYN01000003.1"/>
</dbReference>
<proteinExistence type="predicted"/>
<evidence type="ECO:0000313" key="2">
    <source>
        <dbReference type="EMBL" id="OSO97269.1"/>
    </source>
</evidence>
<protein>
    <submittedName>
        <fullName evidence="2">Uncharacterized protein</fullName>
    </submittedName>
</protein>
<comment type="caution">
    <text evidence="2">The sequence shown here is derived from an EMBL/GenBank/DDBJ whole genome shotgun (WGS) entry which is preliminary data.</text>
</comment>
<feature type="transmembrane region" description="Helical" evidence="1">
    <location>
        <begin position="92"/>
        <end position="113"/>
    </location>
</feature>
<dbReference type="AlphaFoldDB" id="A0A1X4GJ93"/>
<reference evidence="3" key="1">
    <citation type="submission" date="2017-04" db="EMBL/GenBank/DDBJ databases">
        <authorList>
            <person name="Abreu V.A."/>
            <person name="Popin R.V."/>
            <person name="Rigonato J."/>
            <person name="Andreote A.P."/>
            <person name="Schaker P.C."/>
            <person name="Hoff-Risseti C."/>
            <person name="Alvarenga D.O."/>
            <person name="Varani A.M."/>
            <person name="Fiore M.F."/>
        </authorList>
    </citation>
    <scope>NUCLEOTIDE SEQUENCE [LARGE SCALE GENOMIC DNA]</scope>
    <source>
        <strain evidence="3">CENA303</strain>
    </source>
</reference>
<evidence type="ECO:0000313" key="3">
    <source>
        <dbReference type="Proteomes" id="UP000192997"/>
    </source>
</evidence>
<keyword evidence="1" id="KW-0812">Transmembrane</keyword>
<evidence type="ECO:0000256" key="1">
    <source>
        <dbReference type="SAM" id="Phobius"/>
    </source>
</evidence>
<gene>
    <name evidence="2" type="ORF">B7O87_00405</name>
</gene>
<sequence length="306" mass="34013">MSLIKIFKIVYLVGIVLSGVLTFVSSDKNNTEISKLVWLVGVSHVFVLAMIGFRMERSKDKAAAGLRVQTSGYLHTLIGFSGALFQLDPQNLLATIVVPLSYALFTSIIGWFFGGELVNEFDGQPAGGITNEAEILIREFQSFADSLSAIHKQYIQKIKDASDSFESQLQKVGAAYERMVDTQEVQFDRLSKKQSELLAQLEDYQKRFIDSQNSCYGEMDNAIQESINSSNKLNASVDALTSALSTKELFSITSNFVYLSEQTKVASDNMGQVATTSKNVAKYLEESKILIDQLEKLLSSINSYRR</sequence>
<feature type="transmembrane region" description="Helical" evidence="1">
    <location>
        <begin position="7"/>
        <end position="24"/>
    </location>
</feature>
<accession>A0A1X4GJ93</accession>
<name>A0A1X4GJ93_9CYAN</name>
<keyword evidence="1" id="KW-0472">Membrane</keyword>